<name>A0A1C1A8H1_9BACL</name>
<dbReference type="OrthoDB" id="9814858at2"/>
<dbReference type="Gene3D" id="3.10.180.10">
    <property type="entry name" value="2,3-Dihydroxybiphenyl 1,2-Dioxygenase, domain 1"/>
    <property type="match status" value="1"/>
</dbReference>
<dbReference type="SUPFAM" id="SSF54593">
    <property type="entry name" value="Glyoxalase/Bleomycin resistance protein/Dihydroxybiphenyl dioxygenase"/>
    <property type="match status" value="1"/>
</dbReference>
<dbReference type="EMBL" id="LYPC01000009">
    <property type="protein sequence ID" value="OCT16904.1"/>
    <property type="molecule type" value="Genomic_DNA"/>
</dbReference>
<dbReference type="RefSeq" id="WP_065850625.1">
    <property type="nucleotide sequence ID" value="NZ_LYPC01000009.1"/>
</dbReference>
<dbReference type="InterPro" id="IPR037523">
    <property type="entry name" value="VOC_core"/>
</dbReference>
<proteinExistence type="predicted"/>
<accession>A0A1C1A8H1</accession>
<dbReference type="STRING" id="512399.A8709_00900"/>
<sequence length="140" mass="14768">MGTNEKIGGGGIHHIALRANDFEATVKFYTEGLGFKEGLSWGEGDKRIVLLDSGDGNYLEVFAGGSGEQRPEGSYFHVAFRSNDINGAVAAAVAAGAIVTVEPKDVVLGNNPPTPVRIAFVQGLNGEIIEFFQSTGDNQL</sequence>
<dbReference type="InterPro" id="IPR004360">
    <property type="entry name" value="Glyas_Fos-R_dOase_dom"/>
</dbReference>
<dbReference type="CDD" id="cd06587">
    <property type="entry name" value="VOC"/>
    <property type="match status" value="1"/>
</dbReference>
<reference evidence="3" key="1">
    <citation type="submission" date="2016-05" db="EMBL/GenBank/DDBJ databases">
        <title>Paenibacillus oryzae. sp. nov., isolated from the rice root.</title>
        <authorList>
            <person name="Zhang J."/>
            <person name="Zhang X."/>
        </authorList>
    </citation>
    <scope>NUCLEOTIDE SEQUENCE [LARGE SCALE GENOMIC DNA]</scope>
    <source>
        <strain evidence="3">KCTC13222</strain>
    </source>
</reference>
<dbReference type="Proteomes" id="UP000093309">
    <property type="component" value="Unassembled WGS sequence"/>
</dbReference>
<comment type="caution">
    <text evidence="2">The sequence shown here is derived from an EMBL/GenBank/DDBJ whole genome shotgun (WGS) entry which is preliminary data.</text>
</comment>
<organism evidence="2 3">
    <name type="scientific">Paenibacillus pectinilyticus</name>
    <dbReference type="NCBI Taxonomy" id="512399"/>
    <lineage>
        <taxon>Bacteria</taxon>
        <taxon>Bacillati</taxon>
        <taxon>Bacillota</taxon>
        <taxon>Bacilli</taxon>
        <taxon>Bacillales</taxon>
        <taxon>Paenibacillaceae</taxon>
        <taxon>Paenibacillus</taxon>
    </lineage>
</organism>
<dbReference type="PROSITE" id="PS51819">
    <property type="entry name" value="VOC"/>
    <property type="match status" value="1"/>
</dbReference>
<protein>
    <submittedName>
        <fullName evidence="2">Glyoxalase</fullName>
    </submittedName>
</protein>
<gene>
    <name evidence="2" type="ORF">A8709_00900</name>
</gene>
<dbReference type="InterPro" id="IPR029068">
    <property type="entry name" value="Glyas_Bleomycin-R_OHBP_Dase"/>
</dbReference>
<evidence type="ECO:0000313" key="3">
    <source>
        <dbReference type="Proteomes" id="UP000093309"/>
    </source>
</evidence>
<dbReference type="AlphaFoldDB" id="A0A1C1A8H1"/>
<evidence type="ECO:0000313" key="2">
    <source>
        <dbReference type="EMBL" id="OCT16904.1"/>
    </source>
</evidence>
<keyword evidence="3" id="KW-1185">Reference proteome</keyword>
<evidence type="ECO:0000259" key="1">
    <source>
        <dbReference type="PROSITE" id="PS51819"/>
    </source>
</evidence>
<dbReference type="Pfam" id="PF00903">
    <property type="entry name" value="Glyoxalase"/>
    <property type="match status" value="1"/>
</dbReference>
<feature type="domain" description="VOC" evidence="1">
    <location>
        <begin position="11"/>
        <end position="134"/>
    </location>
</feature>